<keyword evidence="6" id="KW-0560">Oxidoreductase</keyword>
<dbReference type="Pfam" id="PF00732">
    <property type="entry name" value="GMC_oxred_N"/>
    <property type="match status" value="1"/>
</dbReference>
<comment type="similarity">
    <text evidence="2">Belongs to the GMC oxidoreductase family.</text>
</comment>
<dbReference type="InterPro" id="IPR007867">
    <property type="entry name" value="GMC_OxRtase_C"/>
</dbReference>
<name>A0A8H5C6Z4_9AGAR</name>
<dbReference type="Gene3D" id="3.50.50.60">
    <property type="entry name" value="FAD/NAD(P)-binding domain"/>
    <property type="match status" value="1"/>
</dbReference>
<keyword evidence="7" id="KW-0325">Glycoprotein</keyword>
<dbReference type="PANTHER" id="PTHR11552">
    <property type="entry name" value="GLUCOSE-METHANOL-CHOLINE GMC OXIDOREDUCTASE"/>
    <property type="match status" value="1"/>
</dbReference>
<protein>
    <recommendedName>
        <fullName evidence="16">Glucose-methanol-choline oxidoreductase N-terminal domain-containing protein</fullName>
    </recommendedName>
</protein>
<dbReference type="Pfam" id="PF20152">
    <property type="entry name" value="DUF6534"/>
    <property type="match status" value="1"/>
</dbReference>
<dbReference type="AlphaFoldDB" id="A0A8H5C6Z4"/>
<organism evidence="14 15">
    <name type="scientific">Tetrapyrgos nigripes</name>
    <dbReference type="NCBI Taxonomy" id="182062"/>
    <lineage>
        <taxon>Eukaryota</taxon>
        <taxon>Fungi</taxon>
        <taxon>Dikarya</taxon>
        <taxon>Basidiomycota</taxon>
        <taxon>Agaricomycotina</taxon>
        <taxon>Agaricomycetes</taxon>
        <taxon>Agaricomycetidae</taxon>
        <taxon>Agaricales</taxon>
        <taxon>Marasmiineae</taxon>
        <taxon>Marasmiaceae</taxon>
        <taxon>Tetrapyrgos</taxon>
    </lineage>
</organism>
<feature type="transmembrane region" description="Helical" evidence="9">
    <location>
        <begin position="668"/>
        <end position="690"/>
    </location>
</feature>
<evidence type="ECO:0000256" key="5">
    <source>
        <dbReference type="ARBA" id="ARBA00022827"/>
    </source>
</evidence>
<evidence type="ECO:0008006" key="16">
    <source>
        <dbReference type="Google" id="ProtNLM"/>
    </source>
</evidence>
<keyword evidence="15" id="KW-1185">Reference proteome</keyword>
<evidence type="ECO:0000256" key="3">
    <source>
        <dbReference type="ARBA" id="ARBA00022630"/>
    </source>
</evidence>
<evidence type="ECO:0000259" key="13">
    <source>
        <dbReference type="Pfam" id="PF20152"/>
    </source>
</evidence>
<dbReference type="InterPro" id="IPR036188">
    <property type="entry name" value="FAD/NAD-bd_sf"/>
</dbReference>
<feature type="transmembrane region" description="Helical" evidence="9">
    <location>
        <begin position="564"/>
        <end position="585"/>
    </location>
</feature>
<evidence type="ECO:0000256" key="10">
    <source>
        <dbReference type="SAM" id="SignalP"/>
    </source>
</evidence>
<keyword evidence="9" id="KW-0812">Transmembrane</keyword>
<accession>A0A8H5C6Z4</accession>
<gene>
    <name evidence="14" type="ORF">D9758_014467</name>
</gene>
<feature type="domain" description="DUF6534" evidence="13">
    <location>
        <begin position="715"/>
        <end position="801"/>
    </location>
</feature>
<feature type="signal peptide" evidence="10">
    <location>
        <begin position="1"/>
        <end position="24"/>
    </location>
</feature>
<comment type="caution">
    <text evidence="14">The sequence shown here is derived from an EMBL/GenBank/DDBJ whole genome shotgun (WGS) entry which is preliminary data.</text>
</comment>
<evidence type="ECO:0000259" key="12">
    <source>
        <dbReference type="Pfam" id="PF05199"/>
    </source>
</evidence>
<dbReference type="Gene3D" id="3.30.560.10">
    <property type="entry name" value="Glucose Oxidase, domain 3"/>
    <property type="match status" value="1"/>
</dbReference>
<evidence type="ECO:0000256" key="6">
    <source>
        <dbReference type="ARBA" id="ARBA00023002"/>
    </source>
</evidence>
<dbReference type="InterPro" id="IPR012132">
    <property type="entry name" value="GMC_OxRdtase"/>
</dbReference>
<dbReference type="EMBL" id="JAACJM010000228">
    <property type="protein sequence ID" value="KAF5336289.1"/>
    <property type="molecule type" value="Genomic_DNA"/>
</dbReference>
<keyword evidence="5" id="KW-0274">FAD</keyword>
<feature type="transmembrane region" description="Helical" evidence="9">
    <location>
        <begin position="710"/>
        <end position="731"/>
    </location>
</feature>
<keyword evidence="3" id="KW-0285">Flavoprotein</keyword>
<keyword evidence="9" id="KW-1133">Transmembrane helix</keyword>
<feature type="transmembrane region" description="Helical" evidence="9">
    <location>
        <begin position="597"/>
        <end position="615"/>
    </location>
</feature>
<evidence type="ECO:0000256" key="7">
    <source>
        <dbReference type="ARBA" id="ARBA00023180"/>
    </source>
</evidence>
<dbReference type="Proteomes" id="UP000559256">
    <property type="component" value="Unassembled WGS sequence"/>
</dbReference>
<keyword evidence="4 10" id="KW-0732">Signal</keyword>
<dbReference type="InterPro" id="IPR045339">
    <property type="entry name" value="DUF6534"/>
</dbReference>
<dbReference type="OrthoDB" id="269227at2759"/>
<comment type="cofactor">
    <cofactor evidence="1">
        <name>FAD</name>
        <dbReference type="ChEBI" id="CHEBI:57692"/>
    </cofactor>
</comment>
<dbReference type="GO" id="GO:0050660">
    <property type="term" value="F:flavin adenine dinucleotide binding"/>
    <property type="evidence" value="ECO:0007669"/>
    <property type="project" value="InterPro"/>
</dbReference>
<dbReference type="PANTHER" id="PTHR11552:SF201">
    <property type="entry name" value="GLUCOSE-METHANOL-CHOLINE OXIDOREDUCTASE N-TERMINAL DOMAIN-CONTAINING PROTEIN"/>
    <property type="match status" value="1"/>
</dbReference>
<reference evidence="14 15" key="1">
    <citation type="journal article" date="2020" name="ISME J.">
        <title>Uncovering the hidden diversity of litter-decomposition mechanisms in mushroom-forming fungi.</title>
        <authorList>
            <person name="Floudas D."/>
            <person name="Bentzer J."/>
            <person name="Ahren D."/>
            <person name="Johansson T."/>
            <person name="Persson P."/>
            <person name="Tunlid A."/>
        </authorList>
    </citation>
    <scope>NUCLEOTIDE SEQUENCE [LARGE SCALE GENOMIC DNA]</scope>
    <source>
        <strain evidence="14 15">CBS 291.85</strain>
    </source>
</reference>
<feature type="compositionally biased region" description="Polar residues" evidence="8">
    <location>
        <begin position="848"/>
        <end position="866"/>
    </location>
</feature>
<sequence length="917" mass="100223">MTTSTFLRRFVALLVIAAVAPCLALIHDDSSTLHKAQYDFVVVGGGTAGLVVANRLSESPEVSVLVIEGGVSNTKDALNIQVPFFCTKATPDTPFDWNYSTTPQEALLNRSIPYRRGHVLGGSSSTNFLAYNRGPSDDWDRIAAFTGDDGWSWEKLQPYILRNEILTRSMDGHDISPQIIPSVHGHSGMNGDSLASYPTPLDNRVIRTTEELKHDFPFNHDMNSGFHLGIGWQVSTIRNGSRSSAATSYMASQYANRKNLDVVLNTKVTRVIPEANSTTFKTVEYVSTSGQKNQVTAKKEIILSAGSIGTVQVLTLSGIADPENLSQLGIESVLNNPSVGQNLSDHPIVGQSWFVNDTHTWEAAARNATIAAEQLREWKTSRTGPLTDALGNHQGWLRIQKNSSIFEQYSDPSAGPDAAHYEIIFANGLNFATPPPTGNFMTISTVVVSPSARGSVHLNASDPLGNPIINPNLLGHDFDMFVMRKAVLSARHFLTAPVWSDYVLSPLVNATTDEEIDAFIRNNTRTIFHPVGTAAMTSEHSGYGVVNPDLKIPAEIAKIAGPLVIGYILNSVLYGILLLQVYMYYMAFPKDRLVLKMLVYGCFILDTAQTVMNIADAFSIFGSGFGDMGNLRKMHLAGLSVPIITGLISCAVQNFYAYQLYILSNSRVLSLIISSVALVQCTGAVVQGVFAFKIDNLATLQSRTFIECTIWLAGSALCDIIIAVSMTLFLVKSDTGLRRTHAIIRKLIRLTIETGSATATVAFIDCVLFLTVQSYPYHTVPARCLGKLYSNTLMAILNSRMRIPGSREDPELHSTSIASPRDYHCYDDPWGTIDLNFTTMRSRRESSNRGTFSLSRTGQGRSDINTMSMSMSAGSIDVTDGIHVTKETWSRSIPVSALTSKKGTRHSVAIRESMVNQ</sequence>
<evidence type="ECO:0000256" key="1">
    <source>
        <dbReference type="ARBA" id="ARBA00001974"/>
    </source>
</evidence>
<feature type="chain" id="PRO_5034150570" description="Glucose-methanol-choline oxidoreductase N-terminal domain-containing protein" evidence="10">
    <location>
        <begin position="25"/>
        <end position="917"/>
    </location>
</feature>
<proteinExistence type="inferred from homology"/>
<dbReference type="InterPro" id="IPR000172">
    <property type="entry name" value="GMC_OxRdtase_N"/>
</dbReference>
<evidence type="ECO:0000259" key="11">
    <source>
        <dbReference type="Pfam" id="PF00732"/>
    </source>
</evidence>
<keyword evidence="9" id="KW-0472">Membrane</keyword>
<evidence type="ECO:0000256" key="2">
    <source>
        <dbReference type="ARBA" id="ARBA00010790"/>
    </source>
</evidence>
<evidence type="ECO:0000256" key="4">
    <source>
        <dbReference type="ARBA" id="ARBA00022729"/>
    </source>
</evidence>
<dbReference type="GO" id="GO:0016614">
    <property type="term" value="F:oxidoreductase activity, acting on CH-OH group of donors"/>
    <property type="evidence" value="ECO:0007669"/>
    <property type="project" value="InterPro"/>
</dbReference>
<feature type="transmembrane region" description="Helical" evidence="9">
    <location>
        <begin position="635"/>
        <end position="656"/>
    </location>
</feature>
<dbReference type="SUPFAM" id="SSF54373">
    <property type="entry name" value="FAD-linked reductases, C-terminal domain"/>
    <property type="match status" value="1"/>
</dbReference>
<feature type="domain" description="Glucose-methanol-choline oxidoreductase N-terminal" evidence="11">
    <location>
        <begin position="38"/>
        <end position="347"/>
    </location>
</feature>
<evidence type="ECO:0000256" key="9">
    <source>
        <dbReference type="SAM" id="Phobius"/>
    </source>
</evidence>
<dbReference type="Pfam" id="PF05199">
    <property type="entry name" value="GMC_oxred_C"/>
    <property type="match status" value="1"/>
</dbReference>
<evidence type="ECO:0000313" key="15">
    <source>
        <dbReference type="Proteomes" id="UP000559256"/>
    </source>
</evidence>
<feature type="region of interest" description="Disordered" evidence="8">
    <location>
        <begin position="846"/>
        <end position="866"/>
    </location>
</feature>
<dbReference type="SUPFAM" id="SSF51905">
    <property type="entry name" value="FAD/NAD(P)-binding domain"/>
    <property type="match status" value="1"/>
</dbReference>
<evidence type="ECO:0000313" key="14">
    <source>
        <dbReference type="EMBL" id="KAF5336289.1"/>
    </source>
</evidence>
<evidence type="ECO:0000256" key="8">
    <source>
        <dbReference type="SAM" id="MobiDB-lite"/>
    </source>
</evidence>
<feature type="domain" description="Glucose-methanol-choline oxidoreductase C-terminal" evidence="12">
    <location>
        <begin position="450"/>
        <end position="551"/>
    </location>
</feature>